<gene>
    <name evidence="2" type="ORF">OKIOD_LOCUS11324</name>
</gene>
<sequence>MKIFHTLVLGLAQANQRSKDFCMNTIELPCAENENCPRWKCPEGTGHGKTCEQFCSITNAEAVGIRTCVCYRQSGPIRLFIGCRWVEKIDETCPTVAPPEPEPKPLSNIIRRRPVYSASVVRKSSAPTRDVTTNNVSIFRAMGVQKPTLHPPTTKTTSTTTVTPEHNQRETKYPSMASLGIKLEDFKVNLKSAAGSNNEKTFGNRSEAYSNCPSIDEDSICENDGFTLRCHVNCRNRNKVNKCVCVNGNCKWSSTCGILNGRSRISPEKETVDSIRTIKIQDGTFINLRDFIDYISTWVEK</sequence>
<proteinExistence type="predicted"/>
<accession>A0ABN7SUZ0</accession>
<evidence type="ECO:0000313" key="2">
    <source>
        <dbReference type="EMBL" id="CAG5105908.1"/>
    </source>
</evidence>
<evidence type="ECO:0000256" key="1">
    <source>
        <dbReference type="SAM" id="MobiDB-lite"/>
    </source>
</evidence>
<name>A0ABN7SUZ0_OIKDI</name>
<organism evidence="2 3">
    <name type="scientific">Oikopleura dioica</name>
    <name type="common">Tunicate</name>
    <dbReference type="NCBI Taxonomy" id="34765"/>
    <lineage>
        <taxon>Eukaryota</taxon>
        <taxon>Metazoa</taxon>
        <taxon>Chordata</taxon>
        <taxon>Tunicata</taxon>
        <taxon>Appendicularia</taxon>
        <taxon>Copelata</taxon>
        <taxon>Oikopleuridae</taxon>
        <taxon>Oikopleura</taxon>
    </lineage>
</organism>
<feature type="region of interest" description="Disordered" evidence="1">
    <location>
        <begin position="146"/>
        <end position="172"/>
    </location>
</feature>
<protein>
    <submittedName>
        <fullName evidence="2">Oidioi.mRNA.OKI2018_I69.chr1.g2559.t1.cds</fullName>
    </submittedName>
</protein>
<evidence type="ECO:0000313" key="3">
    <source>
        <dbReference type="Proteomes" id="UP001158576"/>
    </source>
</evidence>
<dbReference type="EMBL" id="OU015566">
    <property type="protein sequence ID" value="CAG5105908.1"/>
    <property type="molecule type" value="Genomic_DNA"/>
</dbReference>
<reference evidence="2 3" key="1">
    <citation type="submission" date="2021-04" db="EMBL/GenBank/DDBJ databases">
        <authorList>
            <person name="Bliznina A."/>
        </authorList>
    </citation>
    <scope>NUCLEOTIDE SEQUENCE [LARGE SCALE GENOMIC DNA]</scope>
</reference>
<dbReference type="Proteomes" id="UP001158576">
    <property type="component" value="Chromosome 1"/>
</dbReference>
<feature type="compositionally biased region" description="Low complexity" evidence="1">
    <location>
        <begin position="147"/>
        <end position="164"/>
    </location>
</feature>
<keyword evidence="3" id="KW-1185">Reference proteome</keyword>